<keyword evidence="3" id="KW-1185">Reference proteome</keyword>
<feature type="region of interest" description="Disordered" evidence="1">
    <location>
        <begin position="85"/>
        <end position="112"/>
    </location>
</feature>
<dbReference type="KEGG" id="ure:UREG_02340"/>
<feature type="compositionally biased region" description="Polar residues" evidence="1">
    <location>
        <begin position="86"/>
        <end position="111"/>
    </location>
</feature>
<gene>
    <name evidence="2" type="ORF">UREG_02340</name>
</gene>
<dbReference type="OrthoDB" id="5336357at2759"/>
<feature type="compositionally biased region" description="Basic residues" evidence="1">
    <location>
        <begin position="8"/>
        <end position="17"/>
    </location>
</feature>
<dbReference type="InParanoid" id="C4JFB8"/>
<feature type="region of interest" description="Disordered" evidence="1">
    <location>
        <begin position="1"/>
        <end position="23"/>
    </location>
</feature>
<evidence type="ECO:0000256" key="1">
    <source>
        <dbReference type="SAM" id="MobiDB-lite"/>
    </source>
</evidence>
<accession>C4JFB8</accession>
<dbReference type="eggNOG" id="ENOG502SFSH">
    <property type="taxonomic scope" value="Eukaryota"/>
</dbReference>
<dbReference type="OMA" id="LMMDDSP"/>
<feature type="region of interest" description="Disordered" evidence="1">
    <location>
        <begin position="42"/>
        <end position="71"/>
    </location>
</feature>
<dbReference type="VEuPathDB" id="FungiDB:UREG_02340"/>
<organism evidence="2 3">
    <name type="scientific">Uncinocarpus reesii (strain UAMH 1704)</name>
    <dbReference type="NCBI Taxonomy" id="336963"/>
    <lineage>
        <taxon>Eukaryota</taxon>
        <taxon>Fungi</taxon>
        <taxon>Dikarya</taxon>
        <taxon>Ascomycota</taxon>
        <taxon>Pezizomycotina</taxon>
        <taxon>Eurotiomycetes</taxon>
        <taxon>Eurotiomycetidae</taxon>
        <taxon>Onygenales</taxon>
        <taxon>Onygenaceae</taxon>
        <taxon>Uncinocarpus</taxon>
    </lineage>
</organism>
<dbReference type="Proteomes" id="UP000002058">
    <property type="component" value="Unassembled WGS sequence"/>
</dbReference>
<dbReference type="HOGENOM" id="CLU_097209_0_0_1"/>
<evidence type="ECO:0000313" key="2">
    <source>
        <dbReference type="EMBL" id="EEP77491.1"/>
    </source>
</evidence>
<evidence type="ECO:0000313" key="3">
    <source>
        <dbReference type="Proteomes" id="UP000002058"/>
    </source>
</evidence>
<proteinExistence type="predicted"/>
<reference evidence="3" key="1">
    <citation type="journal article" date="2009" name="Genome Res.">
        <title>Comparative genomic analyses of the human fungal pathogens Coccidioides and their relatives.</title>
        <authorList>
            <person name="Sharpton T.J."/>
            <person name="Stajich J.E."/>
            <person name="Rounsley S.D."/>
            <person name="Gardner M.J."/>
            <person name="Wortman J.R."/>
            <person name="Jordar V.S."/>
            <person name="Maiti R."/>
            <person name="Kodira C.D."/>
            <person name="Neafsey D.E."/>
            <person name="Zeng Q."/>
            <person name="Hung C.-Y."/>
            <person name="McMahan C."/>
            <person name="Muszewska A."/>
            <person name="Grynberg M."/>
            <person name="Mandel M.A."/>
            <person name="Kellner E.M."/>
            <person name="Barker B.M."/>
            <person name="Galgiani J.N."/>
            <person name="Orbach M.J."/>
            <person name="Kirkland T.N."/>
            <person name="Cole G.T."/>
            <person name="Henn M.R."/>
            <person name="Birren B.W."/>
            <person name="Taylor J.W."/>
        </authorList>
    </citation>
    <scope>NUCLEOTIDE SEQUENCE [LARGE SCALE GENOMIC DNA]</scope>
    <source>
        <strain evidence="3">UAMH 1704</strain>
    </source>
</reference>
<name>C4JFB8_UNCRE</name>
<dbReference type="AlphaFoldDB" id="C4JFB8"/>
<dbReference type="GeneID" id="8439154"/>
<dbReference type="RefSeq" id="XP_002542824.1">
    <property type="nucleotide sequence ID" value="XM_002542778.1"/>
</dbReference>
<dbReference type="EMBL" id="CH476615">
    <property type="protein sequence ID" value="EEP77491.1"/>
    <property type="molecule type" value="Genomic_DNA"/>
</dbReference>
<sequence>MDETPRHLNSRTRKRFKQDRPDEQSIYDKTIRWLFSAQKKLYHQEEESTPATANDETLVDVPPSSLPDPNQRTLRSFFQPVRHSSYVPSNGFPNNPSTQSFASQTSKSNPGAQVDLSLHNVSSSVMDIDMDVSMEKDSGSNSTVSTPGGNKRWVGGLGWMWDA</sequence>
<protein>
    <submittedName>
        <fullName evidence="2">Uncharacterized protein</fullName>
    </submittedName>
</protein>